<gene>
    <name evidence="2" type="primary">Cni-Y65A5A.1</name>
    <name evidence="2" type="synonym">Cnig_chr_IV.g12127</name>
    <name evidence="2" type="ORF">B9Z55_012127</name>
</gene>
<organism evidence="2 3">
    <name type="scientific">Caenorhabditis nigoni</name>
    <dbReference type="NCBI Taxonomy" id="1611254"/>
    <lineage>
        <taxon>Eukaryota</taxon>
        <taxon>Metazoa</taxon>
        <taxon>Ecdysozoa</taxon>
        <taxon>Nematoda</taxon>
        <taxon>Chromadorea</taxon>
        <taxon>Rhabditida</taxon>
        <taxon>Rhabditina</taxon>
        <taxon>Rhabditomorpha</taxon>
        <taxon>Rhabditoidea</taxon>
        <taxon>Rhabditidae</taxon>
        <taxon>Peloderinae</taxon>
        <taxon>Caenorhabditis</taxon>
    </lineage>
</organism>
<evidence type="ECO:0000256" key="1">
    <source>
        <dbReference type="SAM" id="MobiDB-lite"/>
    </source>
</evidence>
<dbReference type="OrthoDB" id="5816200at2759"/>
<accession>A0A2G5TVV6</accession>
<feature type="compositionally biased region" description="Basic residues" evidence="1">
    <location>
        <begin position="116"/>
        <end position="126"/>
    </location>
</feature>
<dbReference type="EMBL" id="PDUG01000004">
    <property type="protein sequence ID" value="PIC31412.1"/>
    <property type="molecule type" value="Genomic_DNA"/>
</dbReference>
<evidence type="ECO:0000313" key="3">
    <source>
        <dbReference type="Proteomes" id="UP000230233"/>
    </source>
</evidence>
<reference evidence="3" key="1">
    <citation type="submission" date="2017-10" db="EMBL/GenBank/DDBJ databases">
        <title>Rapid genome shrinkage in a self-fertile nematode reveals novel sperm competition proteins.</title>
        <authorList>
            <person name="Yin D."/>
            <person name="Schwarz E.M."/>
            <person name="Thomas C.G."/>
            <person name="Felde R.L."/>
            <person name="Korf I.F."/>
            <person name="Cutter A.D."/>
            <person name="Schartner C.M."/>
            <person name="Ralston E.J."/>
            <person name="Meyer B.J."/>
            <person name="Haag E.S."/>
        </authorList>
    </citation>
    <scope>NUCLEOTIDE SEQUENCE [LARGE SCALE GENOMIC DNA]</scope>
    <source>
        <strain evidence="3">JU1422</strain>
    </source>
</reference>
<feature type="region of interest" description="Disordered" evidence="1">
    <location>
        <begin position="100"/>
        <end position="126"/>
    </location>
</feature>
<proteinExistence type="predicted"/>
<keyword evidence="3" id="KW-1185">Reference proteome</keyword>
<feature type="region of interest" description="Disordered" evidence="1">
    <location>
        <begin position="19"/>
        <end position="40"/>
    </location>
</feature>
<comment type="caution">
    <text evidence="2">The sequence shown here is derived from an EMBL/GenBank/DDBJ whole genome shotgun (WGS) entry which is preliminary data.</text>
</comment>
<name>A0A2G5TVV6_9PELO</name>
<sequence>MAPSPKLGPKRIQNISAASCSVKKAQAPSTSNQQSLNGQERVELKKLEKMLPVSPKNCDPAEVVLRAASYIDQLVATVQARVKNGTLPIEALNSLPPQYSASVKSSMARRTATSTKKTKRSMEKKR</sequence>
<protein>
    <submittedName>
        <fullName evidence="2">Uncharacterized protein</fullName>
    </submittedName>
</protein>
<dbReference type="AlphaFoldDB" id="A0A2G5TVV6"/>
<feature type="compositionally biased region" description="Polar residues" evidence="1">
    <location>
        <begin position="27"/>
        <end position="38"/>
    </location>
</feature>
<dbReference type="Proteomes" id="UP000230233">
    <property type="component" value="Chromosome IV"/>
</dbReference>
<evidence type="ECO:0000313" key="2">
    <source>
        <dbReference type="EMBL" id="PIC31412.1"/>
    </source>
</evidence>